<evidence type="ECO:0000259" key="18">
    <source>
        <dbReference type="Pfam" id="PF05199"/>
    </source>
</evidence>
<feature type="signal peptide" evidence="16">
    <location>
        <begin position="1"/>
        <end position="32"/>
    </location>
</feature>
<organism evidence="19 20">
    <name type="scientific">Amycolatopsis coloradensis</name>
    <dbReference type="NCBI Taxonomy" id="76021"/>
    <lineage>
        <taxon>Bacteria</taxon>
        <taxon>Bacillati</taxon>
        <taxon>Actinomycetota</taxon>
        <taxon>Actinomycetes</taxon>
        <taxon>Pseudonocardiales</taxon>
        <taxon>Pseudonocardiaceae</taxon>
        <taxon>Amycolatopsis</taxon>
    </lineage>
</organism>
<protein>
    <recommendedName>
        <fullName evidence="14">Cholesterol oxidase</fullName>
        <ecNumber evidence="13">1.1.3.6</ecNumber>
        <ecNumber evidence="11">5.3.3.1</ecNumber>
    </recommendedName>
    <alternativeName>
        <fullName evidence="15">Cholesterol isomerase</fullName>
    </alternativeName>
</protein>
<feature type="chain" id="PRO_5012119021" description="Cholesterol oxidase" evidence="16">
    <location>
        <begin position="33"/>
        <end position="529"/>
    </location>
</feature>
<evidence type="ECO:0000256" key="2">
    <source>
        <dbReference type="ARBA" id="ARBA00010790"/>
    </source>
</evidence>
<dbReference type="OrthoDB" id="517968at2"/>
<evidence type="ECO:0000256" key="11">
    <source>
        <dbReference type="ARBA" id="ARBA00038856"/>
    </source>
</evidence>
<evidence type="ECO:0000256" key="13">
    <source>
        <dbReference type="ARBA" id="ARBA00049723"/>
    </source>
</evidence>
<keyword evidence="7" id="KW-0443">Lipid metabolism</keyword>
<evidence type="ECO:0000313" key="20">
    <source>
        <dbReference type="Proteomes" id="UP000187486"/>
    </source>
</evidence>
<dbReference type="Pfam" id="PF00732">
    <property type="entry name" value="GMC_oxred_N"/>
    <property type="match status" value="1"/>
</dbReference>
<dbReference type="Gene3D" id="3.50.50.60">
    <property type="entry name" value="FAD/NAD(P)-binding domain"/>
    <property type="match status" value="1"/>
</dbReference>
<evidence type="ECO:0000256" key="7">
    <source>
        <dbReference type="ARBA" id="ARBA00023098"/>
    </source>
</evidence>
<name>A0A1R0L3W5_9PSEU</name>
<dbReference type="EC" id="5.3.3.1" evidence="11"/>
<comment type="pathway">
    <text evidence="12">Steroid metabolism; cholesterol degradation.</text>
</comment>
<keyword evidence="4" id="KW-0285">Flavoprotein</keyword>
<dbReference type="Gene3D" id="3.30.410.10">
    <property type="entry name" value="Cholesterol Oxidase, domain 2"/>
    <property type="match status" value="1"/>
</dbReference>
<feature type="domain" description="Glucose-methanol-choline oxidoreductase C-terminal" evidence="18">
    <location>
        <begin position="460"/>
        <end position="513"/>
    </location>
</feature>
<dbReference type="EC" id="1.1.3.6" evidence="13"/>
<sequence length="529" mass="56175">MNEASGLSRRTLLAGVGAAATAAVLPVSTASAAPAAVPSREETYRAVVVGSGFGGSVAALRLARAGIRTLVLERGRWWNSQPHDNTFPRFFHPDRRVSWLEPTPVMPTSPPAVFQPYTGLVERVRGLGLSVLCGAGVGGGSLHYEGISLQPSEELFTRVMPSSVDYDEMAAVYYPRVAAMLGYSPIPDDVLNHTRYTSSRQFLADAALAGGQPVRVGQPMDWDVVRAELRGELPPWSAHGDVLYGVNNGARHSTDKTYLSQALATGLVTIAPLHVVSDITTGTGRRYVLHCRHIDTDGAVRENVTVETDALFLNAGSANTSRLLVRARGTGALPDLPPDVGHHWGNNGDRLYLRTNPLRPTLPRQGGPSPVAMLDWDAATGPVTLFHTPASFETETFSAYVVGMGIPEGHGKFVYDPITDNAQLIWPPTADLNVEAALAAATLRMTLTSGGVFAPGNAADPTTFHPLGGAVIGPVCDPHGRVHDNPGLYVTDSALIPGSTACCNPSWTITALAERCLDHITTHDIGTTI</sequence>
<evidence type="ECO:0000256" key="12">
    <source>
        <dbReference type="ARBA" id="ARBA00049645"/>
    </source>
</evidence>
<evidence type="ECO:0000256" key="4">
    <source>
        <dbReference type="ARBA" id="ARBA00022630"/>
    </source>
</evidence>
<evidence type="ECO:0000256" key="8">
    <source>
        <dbReference type="ARBA" id="ARBA00023166"/>
    </source>
</evidence>
<evidence type="ECO:0000256" key="14">
    <source>
        <dbReference type="ARBA" id="ARBA00049744"/>
    </source>
</evidence>
<dbReference type="STRING" id="76021.BS329_01745"/>
<accession>A0A1R0L3W5</accession>
<keyword evidence="3" id="KW-0153">Cholesterol metabolism</keyword>
<reference evidence="19 20" key="1">
    <citation type="submission" date="2016-01" db="EMBL/GenBank/DDBJ databases">
        <title>Amycolatopsis coloradensis genome sequencing and assembly.</title>
        <authorList>
            <person name="Mayilraj S."/>
        </authorList>
    </citation>
    <scope>NUCLEOTIDE SEQUENCE [LARGE SCALE GENOMIC DNA]</scope>
    <source>
        <strain evidence="19 20">DSM 44225</strain>
    </source>
</reference>
<evidence type="ECO:0000256" key="6">
    <source>
        <dbReference type="ARBA" id="ARBA00023002"/>
    </source>
</evidence>
<dbReference type="SUPFAM" id="SSF54373">
    <property type="entry name" value="FAD-linked reductases, C-terminal domain"/>
    <property type="match status" value="1"/>
</dbReference>
<comment type="cofactor">
    <cofactor evidence="1">
        <name>FAD</name>
        <dbReference type="ChEBI" id="CHEBI:57692"/>
    </cofactor>
</comment>
<evidence type="ECO:0000256" key="9">
    <source>
        <dbReference type="ARBA" id="ARBA00023221"/>
    </source>
</evidence>
<dbReference type="RefSeq" id="WP_076155044.1">
    <property type="nucleotide sequence ID" value="NZ_JBEZVB010000036.1"/>
</dbReference>
<gene>
    <name evidence="19" type="ORF">BS329_01745</name>
</gene>
<dbReference type="PROSITE" id="PS51318">
    <property type="entry name" value="TAT"/>
    <property type="match status" value="1"/>
</dbReference>
<keyword evidence="10" id="KW-0413">Isomerase</keyword>
<evidence type="ECO:0000256" key="10">
    <source>
        <dbReference type="ARBA" id="ARBA00023235"/>
    </source>
</evidence>
<evidence type="ECO:0000256" key="5">
    <source>
        <dbReference type="ARBA" id="ARBA00022827"/>
    </source>
</evidence>
<evidence type="ECO:0000256" key="15">
    <source>
        <dbReference type="ARBA" id="ARBA00049778"/>
    </source>
</evidence>
<dbReference type="GO" id="GO:0050660">
    <property type="term" value="F:flavin adenine dinucleotide binding"/>
    <property type="evidence" value="ECO:0007669"/>
    <property type="project" value="InterPro"/>
</dbReference>
<proteinExistence type="inferred from homology"/>
<dbReference type="Pfam" id="PF05199">
    <property type="entry name" value="GMC_oxred_C"/>
    <property type="match status" value="1"/>
</dbReference>
<dbReference type="InterPro" id="IPR052542">
    <property type="entry name" value="Cholesterol_Oxidase"/>
</dbReference>
<comment type="caution">
    <text evidence="19">The sequence shown here is derived from an EMBL/GenBank/DDBJ whole genome shotgun (WGS) entry which is preliminary data.</text>
</comment>
<dbReference type="EMBL" id="MQUQ01000001">
    <property type="protein sequence ID" value="OLZ57417.1"/>
    <property type="molecule type" value="Genomic_DNA"/>
</dbReference>
<dbReference type="SUPFAM" id="SSF51905">
    <property type="entry name" value="FAD/NAD(P)-binding domain"/>
    <property type="match status" value="1"/>
</dbReference>
<dbReference type="Pfam" id="PF13450">
    <property type="entry name" value="NAD_binding_8"/>
    <property type="match status" value="1"/>
</dbReference>
<dbReference type="GO" id="GO:0016995">
    <property type="term" value="F:cholesterol oxidase activity"/>
    <property type="evidence" value="ECO:0007669"/>
    <property type="project" value="UniProtKB-EC"/>
</dbReference>
<keyword evidence="20" id="KW-1185">Reference proteome</keyword>
<feature type="domain" description="Glucose-methanol-choline oxidoreductase N-terminal" evidence="17">
    <location>
        <begin position="195"/>
        <end position="332"/>
    </location>
</feature>
<keyword evidence="16" id="KW-0732">Signal</keyword>
<dbReference type="PANTHER" id="PTHR47470:SF1">
    <property type="entry name" value="FAD-DEPENDENT OXIDOREDUCTASE 2 FAD BINDING DOMAIN-CONTAINING PROTEIN"/>
    <property type="match status" value="1"/>
</dbReference>
<keyword evidence="9" id="KW-0753">Steroid metabolism</keyword>
<evidence type="ECO:0000256" key="1">
    <source>
        <dbReference type="ARBA" id="ARBA00001974"/>
    </source>
</evidence>
<comment type="similarity">
    <text evidence="2">Belongs to the GMC oxidoreductase family.</text>
</comment>
<evidence type="ECO:0000313" key="19">
    <source>
        <dbReference type="EMBL" id="OLZ57417.1"/>
    </source>
</evidence>
<dbReference type="InterPro" id="IPR000172">
    <property type="entry name" value="GMC_OxRdtase_N"/>
</dbReference>
<dbReference type="InterPro" id="IPR006311">
    <property type="entry name" value="TAT_signal"/>
</dbReference>
<dbReference type="Proteomes" id="UP000187486">
    <property type="component" value="Unassembled WGS sequence"/>
</dbReference>
<evidence type="ECO:0000256" key="3">
    <source>
        <dbReference type="ARBA" id="ARBA00022548"/>
    </source>
</evidence>
<dbReference type="InterPro" id="IPR036188">
    <property type="entry name" value="FAD/NAD-bd_sf"/>
</dbReference>
<dbReference type="GO" id="GO:0004769">
    <property type="term" value="F:steroid Delta-isomerase activity"/>
    <property type="evidence" value="ECO:0007669"/>
    <property type="project" value="UniProtKB-EC"/>
</dbReference>
<dbReference type="PANTHER" id="PTHR47470">
    <property type="entry name" value="CHOLESTEROL OXIDASE"/>
    <property type="match status" value="1"/>
</dbReference>
<keyword evidence="8" id="KW-1207">Sterol metabolism</keyword>
<evidence type="ECO:0000256" key="16">
    <source>
        <dbReference type="SAM" id="SignalP"/>
    </source>
</evidence>
<keyword evidence="6" id="KW-0560">Oxidoreductase</keyword>
<keyword evidence="5" id="KW-0274">FAD</keyword>
<evidence type="ECO:0000259" key="17">
    <source>
        <dbReference type="Pfam" id="PF00732"/>
    </source>
</evidence>
<dbReference type="GO" id="GO:0008203">
    <property type="term" value="P:cholesterol metabolic process"/>
    <property type="evidence" value="ECO:0007669"/>
    <property type="project" value="UniProtKB-KW"/>
</dbReference>
<dbReference type="AlphaFoldDB" id="A0A1R0L3W5"/>
<dbReference type="InterPro" id="IPR007867">
    <property type="entry name" value="GMC_OxRtase_C"/>
</dbReference>